<dbReference type="EMBL" id="BAABJQ010000038">
    <property type="protein sequence ID" value="GAA5199590.1"/>
    <property type="molecule type" value="Genomic_DNA"/>
</dbReference>
<keyword evidence="1" id="KW-0680">Restriction system</keyword>
<sequence length="81" mass="8755">MGTIQSHLNVAALKQLPIPERDPTEQLAVVEAVGQIDREVDGAQSLMTRQIELLTERRQALITAAVTGQFDVTTARGADLS</sequence>
<accession>A0ABP9SR50</accession>
<dbReference type="Proteomes" id="UP001501570">
    <property type="component" value="Unassembled WGS sequence"/>
</dbReference>
<evidence type="ECO:0000256" key="2">
    <source>
        <dbReference type="ARBA" id="ARBA00023125"/>
    </source>
</evidence>
<evidence type="ECO:0000313" key="3">
    <source>
        <dbReference type="EMBL" id="GAA5199590.1"/>
    </source>
</evidence>
<gene>
    <name evidence="3" type="ORF">GCM10023322_75550</name>
</gene>
<dbReference type="Gene3D" id="3.90.220.20">
    <property type="entry name" value="DNA methylase specificity domains"/>
    <property type="match status" value="1"/>
</dbReference>
<keyword evidence="2" id="KW-0238">DNA-binding</keyword>
<organism evidence="3 4">
    <name type="scientific">Rugosimonospora acidiphila</name>
    <dbReference type="NCBI Taxonomy" id="556531"/>
    <lineage>
        <taxon>Bacteria</taxon>
        <taxon>Bacillati</taxon>
        <taxon>Actinomycetota</taxon>
        <taxon>Actinomycetes</taxon>
        <taxon>Micromonosporales</taxon>
        <taxon>Micromonosporaceae</taxon>
        <taxon>Rugosimonospora</taxon>
    </lineage>
</organism>
<comment type="caution">
    <text evidence="3">The sequence shown here is derived from an EMBL/GenBank/DDBJ whole genome shotgun (WGS) entry which is preliminary data.</text>
</comment>
<evidence type="ECO:0008006" key="5">
    <source>
        <dbReference type="Google" id="ProtNLM"/>
    </source>
</evidence>
<name>A0ABP9SR50_9ACTN</name>
<evidence type="ECO:0000313" key="4">
    <source>
        <dbReference type="Proteomes" id="UP001501570"/>
    </source>
</evidence>
<protein>
    <recommendedName>
        <fullName evidence="5">Type I restriction modification DNA specificity domain-containing protein</fullName>
    </recommendedName>
</protein>
<evidence type="ECO:0000256" key="1">
    <source>
        <dbReference type="ARBA" id="ARBA00022747"/>
    </source>
</evidence>
<dbReference type="SUPFAM" id="SSF116734">
    <property type="entry name" value="DNA methylase specificity domain"/>
    <property type="match status" value="1"/>
</dbReference>
<keyword evidence="4" id="KW-1185">Reference proteome</keyword>
<reference evidence="4" key="1">
    <citation type="journal article" date="2019" name="Int. J. Syst. Evol. Microbiol.">
        <title>The Global Catalogue of Microorganisms (GCM) 10K type strain sequencing project: providing services to taxonomists for standard genome sequencing and annotation.</title>
        <authorList>
            <consortium name="The Broad Institute Genomics Platform"/>
            <consortium name="The Broad Institute Genome Sequencing Center for Infectious Disease"/>
            <person name="Wu L."/>
            <person name="Ma J."/>
        </authorList>
    </citation>
    <scope>NUCLEOTIDE SEQUENCE [LARGE SCALE GENOMIC DNA]</scope>
    <source>
        <strain evidence="4">JCM 18304</strain>
    </source>
</reference>
<proteinExistence type="predicted"/>
<dbReference type="InterPro" id="IPR044946">
    <property type="entry name" value="Restrct_endonuc_typeI_TRD_sf"/>
</dbReference>